<proteinExistence type="predicted"/>
<evidence type="ECO:0000256" key="1">
    <source>
        <dbReference type="SAM" id="MobiDB-lite"/>
    </source>
</evidence>
<name>A0ABS8V825_DATST</name>
<comment type="caution">
    <text evidence="2">The sequence shown here is derived from an EMBL/GenBank/DDBJ whole genome shotgun (WGS) entry which is preliminary data.</text>
</comment>
<evidence type="ECO:0000313" key="3">
    <source>
        <dbReference type="Proteomes" id="UP000823775"/>
    </source>
</evidence>
<accession>A0ABS8V825</accession>
<evidence type="ECO:0000313" key="2">
    <source>
        <dbReference type="EMBL" id="MCD9643004.1"/>
    </source>
</evidence>
<feature type="compositionally biased region" description="Basic residues" evidence="1">
    <location>
        <begin position="62"/>
        <end position="71"/>
    </location>
</feature>
<dbReference type="Proteomes" id="UP000823775">
    <property type="component" value="Unassembled WGS sequence"/>
</dbReference>
<protein>
    <submittedName>
        <fullName evidence="2">Uncharacterized protein</fullName>
    </submittedName>
</protein>
<organism evidence="2 3">
    <name type="scientific">Datura stramonium</name>
    <name type="common">Jimsonweed</name>
    <name type="synonym">Common thornapple</name>
    <dbReference type="NCBI Taxonomy" id="4076"/>
    <lineage>
        <taxon>Eukaryota</taxon>
        <taxon>Viridiplantae</taxon>
        <taxon>Streptophyta</taxon>
        <taxon>Embryophyta</taxon>
        <taxon>Tracheophyta</taxon>
        <taxon>Spermatophyta</taxon>
        <taxon>Magnoliopsida</taxon>
        <taxon>eudicotyledons</taxon>
        <taxon>Gunneridae</taxon>
        <taxon>Pentapetalae</taxon>
        <taxon>asterids</taxon>
        <taxon>lamiids</taxon>
        <taxon>Solanales</taxon>
        <taxon>Solanaceae</taxon>
        <taxon>Solanoideae</taxon>
        <taxon>Datureae</taxon>
        <taxon>Datura</taxon>
    </lineage>
</organism>
<dbReference type="EMBL" id="JACEIK010003756">
    <property type="protein sequence ID" value="MCD9643004.1"/>
    <property type="molecule type" value="Genomic_DNA"/>
</dbReference>
<feature type="region of interest" description="Disordered" evidence="1">
    <location>
        <begin position="29"/>
        <end position="140"/>
    </location>
</feature>
<reference evidence="2 3" key="1">
    <citation type="journal article" date="2021" name="BMC Genomics">
        <title>Datura genome reveals duplications of psychoactive alkaloid biosynthetic genes and high mutation rate following tissue culture.</title>
        <authorList>
            <person name="Rajewski A."/>
            <person name="Carter-House D."/>
            <person name="Stajich J."/>
            <person name="Litt A."/>
        </authorList>
    </citation>
    <scope>NUCLEOTIDE SEQUENCE [LARGE SCALE GENOMIC DNA]</scope>
    <source>
        <strain evidence="2">AR-01</strain>
    </source>
</reference>
<sequence>MSRTEHSYHQIDQGFIKSLSYDLWNQPTGRTMSRGKIQRNTNAGDSSDDSRYGSYLFGTMTQKRKASKATTRRTLIDETSESDAGQAGNFPSGSLEEYQIETSDTDGTRITREKTKAQAEAGTATSAQAPQSEEGAREEH</sequence>
<feature type="compositionally biased region" description="Basic and acidic residues" evidence="1">
    <location>
        <begin position="106"/>
        <end position="117"/>
    </location>
</feature>
<gene>
    <name evidence="2" type="ORF">HAX54_030102</name>
</gene>
<keyword evidence="3" id="KW-1185">Reference proteome</keyword>